<reference evidence="2 3" key="1">
    <citation type="submission" date="2019-02" db="EMBL/GenBank/DDBJ databases">
        <title>Deep-cultivation of Planctomycetes and their phenomic and genomic characterization uncovers novel biology.</title>
        <authorList>
            <person name="Wiegand S."/>
            <person name="Jogler M."/>
            <person name="Boedeker C."/>
            <person name="Pinto D."/>
            <person name="Vollmers J."/>
            <person name="Rivas-Marin E."/>
            <person name="Kohn T."/>
            <person name="Peeters S.H."/>
            <person name="Heuer A."/>
            <person name="Rast P."/>
            <person name="Oberbeckmann S."/>
            <person name="Bunk B."/>
            <person name="Jeske O."/>
            <person name="Meyerdierks A."/>
            <person name="Storesund J.E."/>
            <person name="Kallscheuer N."/>
            <person name="Luecker S."/>
            <person name="Lage O.M."/>
            <person name="Pohl T."/>
            <person name="Merkel B.J."/>
            <person name="Hornburger P."/>
            <person name="Mueller R.-W."/>
            <person name="Bruemmer F."/>
            <person name="Labrenz M."/>
            <person name="Spormann A.M."/>
            <person name="Op Den Camp H."/>
            <person name="Overmann J."/>
            <person name="Amann R."/>
            <person name="Jetten M.S.M."/>
            <person name="Mascher T."/>
            <person name="Medema M.H."/>
            <person name="Devos D.P."/>
            <person name="Kaster A.-K."/>
            <person name="Ovreas L."/>
            <person name="Rohde M."/>
            <person name="Galperin M.Y."/>
            <person name="Jogler C."/>
        </authorList>
    </citation>
    <scope>NUCLEOTIDE SEQUENCE [LARGE SCALE GENOMIC DNA]</scope>
    <source>
        <strain evidence="2 3">KOR34</strain>
    </source>
</reference>
<comment type="caution">
    <text evidence="2">The sequence shown here is derived from an EMBL/GenBank/DDBJ whole genome shotgun (WGS) entry which is preliminary data.</text>
</comment>
<proteinExistence type="predicted"/>
<accession>A0A5C5VHU6</accession>
<gene>
    <name evidence="2" type="ORF">KOR34_21990</name>
</gene>
<keyword evidence="3" id="KW-1185">Reference proteome</keyword>
<name>A0A5C5VHU6_9BACT</name>
<keyword evidence="1" id="KW-0812">Transmembrane</keyword>
<feature type="transmembrane region" description="Helical" evidence="1">
    <location>
        <begin position="145"/>
        <end position="163"/>
    </location>
</feature>
<sequence length="206" mass="21996">MQSNLSPPDLPPRRGGRVTRWLVIVLPIAVAVAGVAMLISIEALIGGLPACAVIGLVLSFVSAPLASWRLHLFAVSAPLMAAACAIIISSWRLSPGNAYAPINCTWWVYAIFLIAFSRGPILDVWRRAHPAHYAPANWQFSIRFMLLLTAVLSACLATTKWIIAGVESDSGSGYTARGEMMGFALAASAVVFVIGLATARFLAYRA</sequence>
<dbReference type="RefSeq" id="WP_146564595.1">
    <property type="nucleotide sequence ID" value="NZ_SIHJ01000001.1"/>
</dbReference>
<organism evidence="2 3">
    <name type="scientific">Posidoniimonas corsicana</name>
    <dbReference type="NCBI Taxonomy" id="1938618"/>
    <lineage>
        <taxon>Bacteria</taxon>
        <taxon>Pseudomonadati</taxon>
        <taxon>Planctomycetota</taxon>
        <taxon>Planctomycetia</taxon>
        <taxon>Pirellulales</taxon>
        <taxon>Lacipirellulaceae</taxon>
        <taxon>Posidoniimonas</taxon>
    </lineage>
</organism>
<evidence type="ECO:0000313" key="2">
    <source>
        <dbReference type="EMBL" id="TWT37252.1"/>
    </source>
</evidence>
<feature type="transmembrane region" description="Helical" evidence="1">
    <location>
        <begin position="72"/>
        <end position="94"/>
    </location>
</feature>
<feature type="transmembrane region" description="Helical" evidence="1">
    <location>
        <begin position="106"/>
        <end position="125"/>
    </location>
</feature>
<keyword evidence="1" id="KW-1133">Transmembrane helix</keyword>
<dbReference type="Proteomes" id="UP000316714">
    <property type="component" value="Unassembled WGS sequence"/>
</dbReference>
<dbReference type="AlphaFoldDB" id="A0A5C5VHU6"/>
<feature type="transmembrane region" description="Helical" evidence="1">
    <location>
        <begin position="183"/>
        <end position="203"/>
    </location>
</feature>
<dbReference type="EMBL" id="SIHJ01000001">
    <property type="protein sequence ID" value="TWT37252.1"/>
    <property type="molecule type" value="Genomic_DNA"/>
</dbReference>
<evidence type="ECO:0000313" key="3">
    <source>
        <dbReference type="Proteomes" id="UP000316714"/>
    </source>
</evidence>
<protein>
    <submittedName>
        <fullName evidence="2">Uncharacterized protein</fullName>
    </submittedName>
</protein>
<evidence type="ECO:0000256" key="1">
    <source>
        <dbReference type="SAM" id="Phobius"/>
    </source>
</evidence>
<feature type="transmembrane region" description="Helical" evidence="1">
    <location>
        <begin position="21"/>
        <end position="41"/>
    </location>
</feature>
<keyword evidence="1" id="KW-0472">Membrane</keyword>
<feature type="transmembrane region" description="Helical" evidence="1">
    <location>
        <begin position="47"/>
        <end position="65"/>
    </location>
</feature>
<dbReference type="OrthoDB" id="9940136at2"/>